<accession>A0A163YTW7</accession>
<name>A0A163YTW7_9MYCO</name>
<keyword evidence="2" id="KW-1133">Transmembrane helix</keyword>
<keyword evidence="4" id="KW-1185">Reference proteome</keyword>
<evidence type="ECO:0000313" key="4">
    <source>
        <dbReference type="Proteomes" id="UP000077342"/>
    </source>
</evidence>
<reference evidence="4" key="1">
    <citation type="submission" date="2016-04" db="EMBL/GenBank/DDBJ databases">
        <authorList>
            <person name="Strapagiel D."/>
            <person name="Borowka P."/>
            <person name="Marciniak B."/>
            <person name="Bakula Z."/>
            <person name="Van Ingen J."/>
            <person name="Safianowska A."/>
            <person name="Dziadek J."/>
            <person name="Jagielski T."/>
        </authorList>
    </citation>
    <scope>NUCLEOTIDE SEQUENCE [LARGE SCALE GENOMIC DNA]</scope>
    <source>
        <strain evidence="4">1010001458</strain>
    </source>
</reference>
<evidence type="ECO:0000256" key="2">
    <source>
        <dbReference type="SAM" id="Phobius"/>
    </source>
</evidence>
<keyword evidence="2" id="KW-0472">Membrane</keyword>
<dbReference type="AlphaFoldDB" id="A0A163YTW7"/>
<gene>
    <name evidence="3" type="ORF">A4G28_00060</name>
</gene>
<dbReference type="Proteomes" id="UP000077342">
    <property type="component" value="Unassembled WGS sequence"/>
</dbReference>
<feature type="region of interest" description="Disordered" evidence="1">
    <location>
        <begin position="144"/>
        <end position="168"/>
    </location>
</feature>
<evidence type="ECO:0008006" key="5">
    <source>
        <dbReference type="Google" id="ProtNLM"/>
    </source>
</evidence>
<organism evidence="3 4">
    <name type="scientific">Mycobacterium ostraviense</name>
    <dbReference type="NCBI Taxonomy" id="2738409"/>
    <lineage>
        <taxon>Bacteria</taxon>
        <taxon>Bacillati</taxon>
        <taxon>Actinomycetota</taxon>
        <taxon>Actinomycetes</taxon>
        <taxon>Mycobacteriales</taxon>
        <taxon>Mycobacteriaceae</taxon>
        <taxon>Mycobacterium</taxon>
    </lineage>
</organism>
<dbReference type="EMBL" id="LWCI01000121">
    <property type="protein sequence ID" value="KZS60796.1"/>
    <property type="molecule type" value="Genomic_DNA"/>
</dbReference>
<feature type="compositionally biased region" description="Basic and acidic residues" evidence="1">
    <location>
        <begin position="151"/>
        <end position="168"/>
    </location>
</feature>
<feature type="transmembrane region" description="Helical" evidence="2">
    <location>
        <begin position="6"/>
        <end position="27"/>
    </location>
</feature>
<proteinExistence type="predicted"/>
<feature type="transmembrane region" description="Helical" evidence="2">
    <location>
        <begin position="88"/>
        <end position="105"/>
    </location>
</feature>
<sequence length="168" mass="18546">MSGLRELALGSAPVFGGVMLAVAAGQFKGTDFRGQLKQDMDLLDRLPADAPQRADLERTINERIGDLVDAADRSRALRKAAMSYQGNWRDIVLLLCAVLFTVIWWEVNHSRSNWLPTFILLIVLSVVAAGYALRGALRSVTSLARKRHGGQRHEPTSGERGSTEPQHR</sequence>
<feature type="transmembrane region" description="Helical" evidence="2">
    <location>
        <begin position="117"/>
        <end position="137"/>
    </location>
</feature>
<protein>
    <recommendedName>
        <fullName evidence="5">Transmembrane protein</fullName>
    </recommendedName>
</protein>
<comment type="caution">
    <text evidence="3">The sequence shown here is derived from an EMBL/GenBank/DDBJ whole genome shotgun (WGS) entry which is preliminary data.</text>
</comment>
<keyword evidence="2" id="KW-0812">Transmembrane</keyword>
<evidence type="ECO:0000256" key="1">
    <source>
        <dbReference type="SAM" id="MobiDB-lite"/>
    </source>
</evidence>
<evidence type="ECO:0000313" key="3">
    <source>
        <dbReference type="EMBL" id="KZS60796.1"/>
    </source>
</evidence>